<protein>
    <submittedName>
        <fullName evidence="2">Uncharacterized protein</fullName>
    </submittedName>
</protein>
<sequence>MGITDKGKSTGTKDQDEPPIQIIQEGYQHDCPVQDGKAVRSSLCRVVKEGPSNPQLPNEFGTGDVSEKKSKSITDKCNVTGSIDQDGPFVGSFIKDGFQNDCEVVVETWVQQKESSVKAVITCDSFDGQENTEGISNCALLEKEKIATPACTEHRESIENVNGLCCNVNTAEGQEIGKTAEEEQEEQNEIGKTDQEKPNDERCIE</sequence>
<dbReference type="EMBL" id="JAIZAY010000001">
    <property type="protein sequence ID" value="KAJ8050177.1"/>
    <property type="molecule type" value="Genomic_DNA"/>
</dbReference>
<feature type="region of interest" description="Disordered" evidence="1">
    <location>
        <begin position="48"/>
        <end position="67"/>
    </location>
</feature>
<keyword evidence="3" id="KW-1185">Reference proteome</keyword>
<evidence type="ECO:0000313" key="3">
    <source>
        <dbReference type="Proteomes" id="UP001152320"/>
    </source>
</evidence>
<dbReference type="AlphaFoldDB" id="A0A9Q1CQL5"/>
<organism evidence="2 3">
    <name type="scientific">Holothuria leucospilota</name>
    <name type="common">Black long sea cucumber</name>
    <name type="synonym">Mertensiothuria leucospilota</name>
    <dbReference type="NCBI Taxonomy" id="206669"/>
    <lineage>
        <taxon>Eukaryota</taxon>
        <taxon>Metazoa</taxon>
        <taxon>Echinodermata</taxon>
        <taxon>Eleutherozoa</taxon>
        <taxon>Echinozoa</taxon>
        <taxon>Holothuroidea</taxon>
        <taxon>Aspidochirotacea</taxon>
        <taxon>Aspidochirotida</taxon>
        <taxon>Holothuriidae</taxon>
        <taxon>Holothuria</taxon>
    </lineage>
</organism>
<name>A0A9Q1CQL5_HOLLE</name>
<feature type="region of interest" description="Disordered" evidence="1">
    <location>
        <begin position="1"/>
        <end position="22"/>
    </location>
</feature>
<accession>A0A9Q1CQL5</accession>
<evidence type="ECO:0000256" key="1">
    <source>
        <dbReference type="SAM" id="MobiDB-lite"/>
    </source>
</evidence>
<feature type="compositionally biased region" description="Basic and acidic residues" evidence="1">
    <location>
        <begin position="189"/>
        <end position="205"/>
    </location>
</feature>
<evidence type="ECO:0000313" key="2">
    <source>
        <dbReference type="EMBL" id="KAJ8050177.1"/>
    </source>
</evidence>
<gene>
    <name evidence="2" type="ORF">HOLleu_03275</name>
</gene>
<comment type="caution">
    <text evidence="2">The sequence shown here is derived from an EMBL/GenBank/DDBJ whole genome shotgun (WGS) entry which is preliminary data.</text>
</comment>
<proteinExistence type="predicted"/>
<feature type="compositionally biased region" description="Basic and acidic residues" evidence="1">
    <location>
        <begin position="1"/>
        <end position="16"/>
    </location>
</feature>
<dbReference type="Proteomes" id="UP001152320">
    <property type="component" value="Chromosome 1"/>
</dbReference>
<feature type="region of interest" description="Disordered" evidence="1">
    <location>
        <begin position="176"/>
        <end position="205"/>
    </location>
</feature>
<reference evidence="2" key="1">
    <citation type="submission" date="2021-10" db="EMBL/GenBank/DDBJ databases">
        <title>Tropical sea cucumber genome reveals ecological adaptation and Cuvierian tubules defense mechanism.</title>
        <authorList>
            <person name="Chen T."/>
        </authorList>
    </citation>
    <scope>NUCLEOTIDE SEQUENCE</scope>
    <source>
        <strain evidence="2">Nanhai2018</strain>
        <tissue evidence="2">Muscle</tissue>
    </source>
</reference>